<accession>A0A072NJV6</accession>
<feature type="transmembrane region" description="Helical" evidence="1">
    <location>
        <begin position="123"/>
        <end position="146"/>
    </location>
</feature>
<name>A0A072NJV6_SCHAZ</name>
<feature type="transmembrane region" description="Helical" evidence="1">
    <location>
        <begin position="96"/>
        <end position="117"/>
    </location>
</feature>
<gene>
    <name evidence="2" type="ORF">M670_02740</name>
</gene>
<feature type="transmembrane region" description="Helical" evidence="1">
    <location>
        <begin position="48"/>
        <end position="64"/>
    </location>
</feature>
<keyword evidence="1" id="KW-0812">Transmembrane</keyword>
<evidence type="ECO:0000313" key="3">
    <source>
        <dbReference type="Proteomes" id="UP000027936"/>
    </source>
</evidence>
<dbReference type="EMBL" id="JJRY01000010">
    <property type="protein sequence ID" value="KEF37984.1"/>
    <property type="molecule type" value="Genomic_DNA"/>
</dbReference>
<dbReference type="RefSeq" id="WP_035196118.1">
    <property type="nucleotide sequence ID" value="NZ_JJRY01000010.1"/>
</dbReference>
<keyword evidence="1" id="KW-0472">Membrane</keyword>
<feature type="transmembrane region" description="Helical" evidence="1">
    <location>
        <begin position="70"/>
        <end position="91"/>
    </location>
</feature>
<dbReference type="AlphaFoldDB" id="A0A072NJV6"/>
<comment type="caution">
    <text evidence="2">The sequence shown here is derived from an EMBL/GenBank/DDBJ whole genome shotgun (WGS) entry which is preliminary data.</text>
</comment>
<sequence length="153" mass="16990">MTDYEIASLFAVGFGTLFILLIFFFIAYIFGAIGLYSMAKRANINNEWLAFIPIGNAYIVGELIDERLKWFTVGSSGGIKLLIICLGAIVLNLIPVIGNIVAILIGIFWIVVYYWLFEKYSESATVLTIVNVITGGVASAFIIFALRNKEARY</sequence>
<feature type="transmembrane region" description="Helical" evidence="1">
    <location>
        <begin position="6"/>
        <end position="36"/>
    </location>
</feature>
<evidence type="ECO:0000313" key="2">
    <source>
        <dbReference type="EMBL" id="KEF37984.1"/>
    </source>
</evidence>
<reference evidence="2 3" key="1">
    <citation type="submission" date="2014-04" db="EMBL/GenBank/DDBJ databases">
        <title>Draft genome sequence of Bacillus azotoformans MEV2011, a (co-) denitrifying strain unable to grow in the presence of oxygen.</title>
        <authorList>
            <person name="Nielsen M."/>
            <person name="Schreiber L."/>
            <person name="Finster K."/>
            <person name="Schramm A."/>
        </authorList>
    </citation>
    <scope>NUCLEOTIDE SEQUENCE [LARGE SCALE GENOMIC DNA]</scope>
    <source>
        <strain evidence="2 3">MEV2011</strain>
    </source>
</reference>
<dbReference type="PATRIC" id="fig|1348973.3.peg.2650"/>
<dbReference type="OrthoDB" id="2881369at2"/>
<organism evidence="2 3">
    <name type="scientific">Schinkia azotoformans MEV2011</name>
    <dbReference type="NCBI Taxonomy" id="1348973"/>
    <lineage>
        <taxon>Bacteria</taxon>
        <taxon>Bacillati</taxon>
        <taxon>Bacillota</taxon>
        <taxon>Bacilli</taxon>
        <taxon>Bacillales</taxon>
        <taxon>Bacillaceae</taxon>
        <taxon>Calidifontibacillus/Schinkia group</taxon>
        <taxon>Schinkia</taxon>
    </lineage>
</organism>
<proteinExistence type="predicted"/>
<evidence type="ECO:0000256" key="1">
    <source>
        <dbReference type="SAM" id="Phobius"/>
    </source>
</evidence>
<protein>
    <submittedName>
        <fullName evidence="2">Uncharacterized protein</fullName>
    </submittedName>
</protein>
<keyword evidence="1" id="KW-1133">Transmembrane helix</keyword>
<dbReference type="Proteomes" id="UP000027936">
    <property type="component" value="Unassembled WGS sequence"/>
</dbReference>